<sequence length="165" mass="18982">MIPTKKKINANIVTFNGEFSYVARGEGENGIRGYIDFDEKFLNPSNTISFGQDTVTMYYQPNAYFTGDKIQIFKLNKKYGKLTENIALYLISSMKKAFTNFSWGQSSFALDVISNIDIELPVTKSGTIDFEYMEKYIQVIKKQLIEDVVEYKDEYISKSKSTVFK</sequence>
<dbReference type="EMBL" id="NCUD01000039">
    <property type="protein sequence ID" value="ORO41367.1"/>
    <property type="molecule type" value="Genomic_DNA"/>
</dbReference>
<evidence type="ECO:0000259" key="1">
    <source>
        <dbReference type="Pfam" id="PF01420"/>
    </source>
</evidence>
<reference evidence="2 3" key="1">
    <citation type="journal article" date="2016" name="Eur. J. Clin. Microbiol. Infect. Dis.">
        <title>Whole genome sequencing as a tool for phylogenetic analysis of clinical strains of Mitis group streptococci.</title>
        <authorList>
            <person name="Rasmussen L.H."/>
            <person name="Dargis R."/>
            <person name="Hojholt K."/>
            <person name="Christensen J.J."/>
            <person name="Skovgaard O."/>
            <person name="Justesen U.S."/>
            <person name="Rosenvinge F.S."/>
            <person name="Moser C."/>
            <person name="Lukjancenko O."/>
            <person name="Rasmussen S."/>
            <person name="Nielsen X.C."/>
        </authorList>
    </citation>
    <scope>NUCLEOTIDE SEQUENCE [LARGE SCALE GENOMIC DNA]</scope>
    <source>
        <strain evidence="2 3">OD_339823_10</strain>
    </source>
</reference>
<feature type="domain" description="Type I restriction modification DNA specificity" evidence="1">
    <location>
        <begin position="4"/>
        <end position="147"/>
    </location>
</feature>
<organism evidence="2 3">
    <name type="scientific">Streptococcus oralis subsp. tigurinus</name>
    <dbReference type="NCBI Taxonomy" id="1077464"/>
    <lineage>
        <taxon>Bacteria</taxon>
        <taxon>Bacillati</taxon>
        <taxon>Bacillota</taxon>
        <taxon>Bacilli</taxon>
        <taxon>Lactobacillales</taxon>
        <taxon>Streptococcaceae</taxon>
        <taxon>Streptococcus</taxon>
    </lineage>
</organism>
<evidence type="ECO:0000313" key="3">
    <source>
        <dbReference type="Proteomes" id="UP000193633"/>
    </source>
</evidence>
<dbReference type="AlphaFoldDB" id="A0A1X1G398"/>
<gene>
    <name evidence="2" type="ORF">B7728_01800</name>
</gene>
<protein>
    <recommendedName>
        <fullName evidence="1">Type I restriction modification DNA specificity domain-containing protein</fullName>
    </recommendedName>
</protein>
<name>A0A1X1G398_STROR</name>
<accession>A0A1X1G398</accession>
<dbReference type="Proteomes" id="UP000193633">
    <property type="component" value="Unassembled WGS sequence"/>
</dbReference>
<dbReference type="InterPro" id="IPR000055">
    <property type="entry name" value="Restrct_endonuc_typeI_TRD"/>
</dbReference>
<comment type="caution">
    <text evidence="2">The sequence shown here is derived from an EMBL/GenBank/DDBJ whole genome shotgun (WGS) entry which is preliminary data.</text>
</comment>
<proteinExistence type="predicted"/>
<dbReference type="GO" id="GO:0003677">
    <property type="term" value="F:DNA binding"/>
    <property type="evidence" value="ECO:0007669"/>
    <property type="project" value="InterPro"/>
</dbReference>
<dbReference type="Pfam" id="PF01420">
    <property type="entry name" value="Methylase_S"/>
    <property type="match status" value="1"/>
</dbReference>
<evidence type="ECO:0000313" key="2">
    <source>
        <dbReference type="EMBL" id="ORO41367.1"/>
    </source>
</evidence>